<evidence type="ECO:0000259" key="1">
    <source>
        <dbReference type="Pfam" id="PF03358"/>
    </source>
</evidence>
<accession>A0A1C5JXT6</accession>
<evidence type="ECO:0000313" key="3">
    <source>
        <dbReference type="Proteomes" id="UP000198217"/>
    </source>
</evidence>
<dbReference type="Gene3D" id="3.40.50.360">
    <property type="match status" value="1"/>
</dbReference>
<proteinExistence type="predicted"/>
<name>A0A1C5JXT6_9ACTN</name>
<evidence type="ECO:0000313" key="2">
    <source>
        <dbReference type="EMBL" id="SCG75375.1"/>
    </source>
</evidence>
<dbReference type="InterPro" id="IPR029039">
    <property type="entry name" value="Flavoprotein-like_sf"/>
</dbReference>
<reference evidence="2 3" key="1">
    <citation type="submission" date="2016-06" db="EMBL/GenBank/DDBJ databases">
        <authorList>
            <person name="Kjaerup R.B."/>
            <person name="Dalgaard T.S."/>
            <person name="Juul-Madsen H.R."/>
        </authorList>
    </citation>
    <scope>NUCLEOTIDE SEQUENCE [LARGE SCALE GENOMIC DNA]</scope>
    <source>
        <strain evidence="2 3">DSM 43904</strain>
    </source>
</reference>
<dbReference type="SUPFAM" id="SSF52218">
    <property type="entry name" value="Flavoproteins"/>
    <property type="match status" value="1"/>
</dbReference>
<feature type="domain" description="NADPH-dependent FMN reductase-like" evidence="1">
    <location>
        <begin position="3"/>
        <end position="144"/>
    </location>
</feature>
<dbReference type="GO" id="GO:0010181">
    <property type="term" value="F:FMN binding"/>
    <property type="evidence" value="ECO:0007669"/>
    <property type="project" value="TreeGrafter"/>
</dbReference>
<dbReference type="PANTHER" id="PTHR30543">
    <property type="entry name" value="CHROMATE REDUCTASE"/>
    <property type="match status" value="1"/>
</dbReference>
<dbReference type="EMBL" id="LT607750">
    <property type="protein sequence ID" value="SCG75375.1"/>
    <property type="molecule type" value="Genomic_DNA"/>
</dbReference>
<dbReference type="InterPro" id="IPR005025">
    <property type="entry name" value="FMN_Rdtase-like_dom"/>
</dbReference>
<dbReference type="AlphaFoldDB" id="A0A1C5JXT6"/>
<protein>
    <submittedName>
        <fullName evidence="2">NAD(P)H-dependent FMN reductase</fullName>
    </submittedName>
</protein>
<dbReference type="PANTHER" id="PTHR30543:SF21">
    <property type="entry name" value="NAD(P)H-DEPENDENT FMN REDUCTASE LOT6"/>
    <property type="match status" value="1"/>
</dbReference>
<dbReference type="Proteomes" id="UP000198217">
    <property type="component" value="Chromosome I"/>
</dbReference>
<dbReference type="GO" id="GO:0016491">
    <property type="term" value="F:oxidoreductase activity"/>
    <property type="evidence" value="ECO:0007669"/>
    <property type="project" value="InterPro"/>
</dbReference>
<dbReference type="RefSeq" id="WP_088996084.1">
    <property type="nucleotide sequence ID" value="NZ_LT607750.1"/>
</dbReference>
<dbReference type="InterPro" id="IPR050712">
    <property type="entry name" value="NAD(P)H-dep_reductase"/>
</dbReference>
<organism evidence="2 3">
    <name type="scientific">Micromonospora echinaurantiaca</name>
    <dbReference type="NCBI Taxonomy" id="47857"/>
    <lineage>
        <taxon>Bacteria</taxon>
        <taxon>Bacillati</taxon>
        <taxon>Actinomycetota</taxon>
        <taxon>Actinomycetes</taxon>
        <taxon>Micromonosporales</taxon>
        <taxon>Micromonosporaceae</taxon>
        <taxon>Micromonospora</taxon>
    </lineage>
</organism>
<keyword evidence="3" id="KW-1185">Reference proteome</keyword>
<gene>
    <name evidence="2" type="ORF">GA0070609_5113</name>
</gene>
<sequence length="189" mass="20730">MPRLTVIVASTRPGRVGRRIGDWFTAVATAHGAFDDVRLVDLAEVALPFHDEPHHPSEGRYLHQHTREWSATVAAGDAFVFVMPEYNYGFSAPLKNAIDYLYTEWQYKPVGFVSYGMTSGGLRAVQMIKQVVTTLKMMPANEAVTVFLRQALDDAGELVPDPGRDAAAKGMLDEVARLATALAPLRVTA</sequence>
<dbReference type="GO" id="GO:0005829">
    <property type="term" value="C:cytosol"/>
    <property type="evidence" value="ECO:0007669"/>
    <property type="project" value="TreeGrafter"/>
</dbReference>
<dbReference type="Pfam" id="PF03358">
    <property type="entry name" value="FMN_red"/>
    <property type="match status" value="1"/>
</dbReference>